<dbReference type="SUPFAM" id="SSF50952">
    <property type="entry name" value="Soluble quinoprotein glucose dehydrogenase"/>
    <property type="match status" value="1"/>
</dbReference>
<name>A0ABT2X0I6_9RHOB</name>
<evidence type="ECO:0000259" key="2">
    <source>
        <dbReference type="Pfam" id="PF07995"/>
    </source>
</evidence>
<dbReference type="InterPro" id="IPR011041">
    <property type="entry name" value="Quinoprot_gluc/sorb_DH_b-prop"/>
</dbReference>
<gene>
    <name evidence="3" type="ORF">OEZ60_02275</name>
</gene>
<dbReference type="PANTHER" id="PTHR19328">
    <property type="entry name" value="HEDGEHOG-INTERACTING PROTEIN"/>
    <property type="match status" value="1"/>
</dbReference>
<feature type="domain" description="Glucose/Sorbosone dehydrogenase" evidence="2">
    <location>
        <begin position="44"/>
        <end position="360"/>
    </location>
</feature>
<organism evidence="3 4">
    <name type="scientific">Albidovulum salinarum</name>
    <dbReference type="NCBI Taxonomy" id="2984153"/>
    <lineage>
        <taxon>Bacteria</taxon>
        <taxon>Pseudomonadati</taxon>
        <taxon>Pseudomonadota</taxon>
        <taxon>Alphaproteobacteria</taxon>
        <taxon>Rhodobacterales</taxon>
        <taxon>Paracoccaceae</taxon>
        <taxon>Albidovulum</taxon>
    </lineage>
</organism>
<dbReference type="PANTHER" id="PTHR19328:SF75">
    <property type="entry name" value="ALDOSE SUGAR DEHYDROGENASE YLII"/>
    <property type="match status" value="1"/>
</dbReference>
<evidence type="ECO:0000313" key="3">
    <source>
        <dbReference type="EMBL" id="MCU9846819.1"/>
    </source>
</evidence>
<dbReference type="EMBL" id="JAOVQO010000002">
    <property type="protein sequence ID" value="MCU9846819.1"/>
    <property type="molecule type" value="Genomic_DNA"/>
</dbReference>
<evidence type="ECO:0000313" key="4">
    <source>
        <dbReference type="Proteomes" id="UP001209535"/>
    </source>
</evidence>
<proteinExistence type="predicted"/>
<sequence length="366" mass="39303">MPGVAALARRTVLALTFVFGAAEAAPLETTVGRLGIDTVAEGFREPWSLAFLPDGGFLVTEREGRLTRIGPGGAAVRVGGVPKVRAEGQGGLFDILVPRDFGKSGEVLLSFARPQGRGAGTAVVAARLGPDRLDGLRILWEMPAGSSGGRHFGGRLAEAPDGAIFLTIGERGAFDPAQDLDMLHGKIIRITRNGAAAPGNPFPDGAGGVIWSYGHRNPQGLAFDERGRLWASEHGARGGDEINLIERGANYGWPEIAYGRHYSGLKIGRGTSAPGMEQPKHYWDPSIAPSGHMIYSGKLWPGWRGHHFVGSLKFDYIARLDPEAGWAEEALKTDETARVRDIREAPDGTIWFLSVDRGAVYRIRPE</sequence>
<evidence type="ECO:0000256" key="1">
    <source>
        <dbReference type="SAM" id="SignalP"/>
    </source>
</evidence>
<comment type="caution">
    <text evidence="3">The sequence shown here is derived from an EMBL/GenBank/DDBJ whole genome shotgun (WGS) entry which is preliminary data.</text>
</comment>
<dbReference type="Pfam" id="PF07995">
    <property type="entry name" value="GSDH"/>
    <property type="match status" value="1"/>
</dbReference>
<protein>
    <submittedName>
        <fullName evidence="3">PQQ-dependent sugar dehydrogenase</fullName>
    </submittedName>
</protein>
<accession>A0ABT2X0I6</accession>
<feature type="chain" id="PRO_5047215389" evidence="1">
    <location>
        <begin position="25"/>
        <end position="366"/>
    </location>
</feature>
<dbReference type="Gene3D" id="2.120.10.30">
    <property type="entry name" value="TolB, C-terminal domain"/>
    <property type="match status" value="1"/>
</dbReference>
<dbReference type="RefSeq" id="WP_263332812.1">
    <property type="nucleotide sequence ID" value="NZ_JAOVQO010000002.1"/>
</dbReference>
<dbReference type="Proteomes" id="UP001209535">
    <property type="component" value="Unassembled WGS sequence"/>
</dbReference>
<dbReference type="InterPro" id="IPR012938">
    <property type="entry name" value="Glc/Sorbosone_DH"/>
</dbReference>
<keyword evidence="4" id="KW-1185">Reference proteome</keyword>
<feature type="signal peptide" evidence="1">
    <location>
        <begin position="1"/>
        <end position="24"/>
    </location>
</feature>
<dbReference type="InterPro" id="IPR011042">
    <property type="entry name" value="6-blade_b-propeller_TolB-like"/>
</dbReference>
<keyword evidence="1" id="KW-0732">Signal</keyword>
<reference evidence="3 4" key="1">
    <citation type="submission" date="2022-10" db="EMBL/GenBank/DDBJ databases">
        <title>Defluviimonas sp. nov., isolated from ocean surface sediments.</title>
        <authorList>
            <person name="He W."/>
            <person name="Wang L."/>
            <person name="Zhang D.-F."/>
        </authorList>
    </citation>
    <scope>NUCLEOTIDE SEQUENCE [LARGE SCALE GENOMIC DNA]</scope>
    <source>
        <strain evidence="3 4">WL0024</strain>
    </source>
</reference>